<dbReference type="SMART" id="SM00829">
    <property type="entry name" value="PKS_ER"/>
    <property type="match status" value="1"/>
</dbReference>
<dbReference type="InterPro" id="IPR036291">
    <property type="entry name" value="NAD(P)-bd_dom_sf"/>
</dbReference>
<protein>
    <recommendedName>
        <fullName evidence="4">Enoyl reductase (ER) domain-containing protein</fullName>
    </recommendedName>
</protein>
<comment type="caution">
    <text evidence="5">The sequence shown here is derived from an EMBL/GenBank/DDBJ whole genome shotgun (WGS) entry which is preliminary data.</text>
</comment>
<sequence length="357" mass="37853">MRTVVLALSLFLAMPEASEMLAGIVRQHGGTDAVEVVKQPLPKPGPGEARVRIAFAGVNFIDIYLREGAYSSSPPYIPGLEGAGVVESTGPGAEVWLGRRVAFVHKGAGAYSEFAVVPVTRLVPLGNDVQLQDAAAVMLQGLTAQYLLDGTVRLERNDTVLVHAAAGGTGRLIVQVAKLRGLKVIATVSTKAKAAVATAAGADKVIVSDYSDFATEVLQHTQNRGVAAIFDGVGNRTFLQGFRCLRPRGGMVLFGASSGFPPSVDLSVLAGSKFLVRPSLFDFIAEESELRTRAAAIMDWLQAEQLNLQMTVLPLADAACKNWHASQFDKCRSAAPTTIKGKYWQASPQSWACGGLC</sequence>
<organism evidence="5 7">
    <name type="scientific">Durusdinium trenchii</name>
    <dbReference type="NCBI Taxonomy" id="1381693"/>
    <lineage>
        <taxon>Eukaryota</taxon>
        <taxon>Sar</taxon>
        <taxon>Alveolata</taxon>
        <taxon>Dinophyceae</taxon>
        <taxon>Suessiales</taxon>
        <taxon>Symbiodiniaceae</taxon>
        <taxon>Durusdinium</taxon>
    </lineage>
</organism>
<dbReference type="Gene3D" id="3.40.50.720">
    <property type="entry name" value="NAD(P)-binding Rossmann-like Domain"/>
    <property type="match status" value="1"/>
</dbReference>
<dbReference type="PROSITE" id="PS01162">
    <property type="entry name" value="QOR_ZETA_CRYSTAL"/>
    <property type="match status" value="1"/>
</dbReference>
<feature type="signal peptide" evidence="3">
    <location>
        <begin position="1"/>
        <end position="17"/>
    </location>
</feature>
<feature type="chain" id="PRO_5045029144" description="Enoyl reductase (ER) domain-containing protein" evidence="3">
    <location>
        <begin position="18"/>
        <end position="357"/>
    </location>
</feature>
<dbReference type="InterPro" id="IPR002364">
    <property type="entry name" value="Quin_OxRdtase/zeta-crystal_CS"/>
</dbReference>
<dbReference type="CDD" id="cd05286">
    <property type="entry name" value="QOR2"/>
    <property type="match status" value="1"/>
</dbReference>
<dbReference type="EMBL" id="CAXAMN010004080">
    <property type="protein sequence ID" value="CAK9007584.1"/>
    <property type="molecule type" value="Genomic_DNA"/>
</dbReference>
<dbReference type="InterPro" id="IPR011032">
    <property type="entry name" value="GroES-like_sf"/>
</dbReference>
<dbReference type="InterPro" id="IPR013154">
    <property type="entry name" value="ADH-like_N"/>
</dbReference>
<proteinExistence type="predicted"/>
<keyword evidence="1" id="KW-0521">NADP</keyword>
<dbReference type="SUPFAM" id="SSF51735">
    <property type="entry name" value="NAD(P)-binding Rossmann-fold domains"/>
    <property type="match status" value="1"/>
</dbReference>
<dbReference type="SUPFAM" id="SSF50129">
    <property type="entry name" value="GroES-like"/>
    <property type="match status" value="1"/>
</dbReference>
<dbReference type="Pfam" id="PF00107">
    <property type="entry name" value="ADH_zinc_N"/>
    <property type="match status" value="1"/>
</dbReference>
<evidence type="ECO:0000313" key="5">
    <source>
        <dbReference type="EMBL" id="CAK9007584.1"/>
    </source>
</evidence>
<dbReference type="Gene3D" id="3.90.180.10">
    <property type="entry name" value="Medium-chain alcohol dehydrogenases, catalytic domain"/>
    <property type="match status" value="1"/>
</dbReference>
<dbReference type="InterPro" id="IPR047618">
    <property type="entry name" value="QOR-like"/>
</dbReference>
<dbReference type="Pfam" id="PF08240">
    <property type="entry name" value="ADH_N"/>
    <property type="match status" value="1"/>
</dbReference>
<gene>
    <name evidence="5" type="ORF">CCMP2556_LOCUS8903</name>
    <name evidence="6" type="ORF">CCMP2556_LOCUS8921</name>
</gene>
<feature type="domain" description="Enoyl reductase (ER)" evidence="4">
    <location>
        <begin position="29"/>
        <end position="306"/>
    </location>
</feature>
<keyword evidence="3" id="KW-0732">Signal</keyword>
<evidence type="ECO:0000259" key="4">
    <source>
        <dbReference type="SMART" id="SM00829"/>
    </source>
</evidence>
<dbReference type="InterPro" id="IPR020843">
    <property type="entry name" value="ER"/>
</dbReference>
<evidence type="ECO:0000313" key="6">
    <source>
        <dbReference type="EMBL" id="CAK9007622.1"/>
    </source>
</evidence>
<evidence type="ECO:0000256" key="2">
    <source>
        <dbReference type="ARBA" id="ARBA00023002"/>
    </source>
</evidence>
<dbReference type="Proteomes" id="UP001642484">
    <property type="component" value="Unassembled WGS sequence"/>
</dbReference>
<dbReference type="InterPro" id="IPR013149">
    <property type="entry name" value="ADH-like_C"/>
</dbReference>
<keyword evidence="2" id="KW-0560">Oxidoreductase</keyword>
<evidence type="ECO:0000256" key="3">
    <source>
        <dbReference type="SAM" id="SignalP"/>
    </source>
</evidence>
<dbReference type="PANTHER" id="PTHR48106">
    <property type="entry name" value="QUINONE OXIDOREDUCTASE PIG3-RELATED"/>
    <property type="match status" value="1"/>
</dbReference>
<keyword evidence="7" id="KW-1185">Reference proteome</keyword>
<evidence type="ECO:0000313" key="7">
    <source>
        <dbReference type="Proteomes" id="UP001642484"/>
    </source>
</evidence>
<name>A0ABP0IZY7_9DINO</name>
<reference evidence="5 7" key="1">
    <citation type="submission" date="2024-02" db="EMBL/GenBank/DDBJ databases">
        <authorList>
            <person name="Chen Y."/>
            <person name="Shah S."/>
            <person name="Dougan E. K."/>
            <person name="Thang M."/>
            <person name="Chan C."/>
        </authorList>
    </citation>
    <scope>NUCLEOTIDE SEQUENCE [LARGE SCALE GENOMIC DNA]</scope>
</reference>
<dbReference type="PANTHER" id="PTHR48106:SF13">
    <property type="entry name" value="QUINONE OXIDOREDUCTASE-RELATED"/>
    <property type="match status" value="1"/>
</dbReference>
<evidence type="ECO:0000256" key="1">
    <source>
        <dbReference type="ARBA" id="ARBA00022857"/>
    </source>
</evidence>
<accession>A0ABP0IZY7</accession>
<dbReference type="EMBL" id="CAXAMN010004091">
    <property type="protein sequence ID" value="CAK9007622.1"/>
    <property type="molecule type" value="Genomic_DNA"/>
</dbReference>